<dbReference type="GO" id="GO:0035091">
    <property type="term" value="F:phosphatidylinositol binding"/>
    <property type="evidence" value="ECO:0007669"/>
    <property type="project" value="TreeGrafter"/>
</dbReference>
<dbReference type="InterPro" id="IPR013937">
    <property type="entry name" value="Sorting_nexin_C"/>
</dbReference>
<dbReference type="PANTHER" id="PTHR22775:SF50">
    <property type="entry name" value="SORTING NEXIN 19B"/>
    <property type="match status" value="1"/>
</dbReference>
<evidence type="ECO:0000313" key="2">
    <source>
        <dbReference type="Ensembl" id="ENSXCOP00000007932.1"/>
    </source>
</evidence>
<dbReference type="Proteomes" id="UP000261380">
    <property type="component" value="Unplaced"/>
</dbReference>
<dbReference type="GeneTree" id="ENSGT00950000182856"/>
<dbReference type="Pfam" id="PF08628">
    <property type="entry name" value="Nexin_C"/>
    <property type="match status" value="1"/>
</dbReference>
<evidence type="ECO:0000259" key="1">
    <source>
        <dbReference type="Pfam" id="PF08628"/>
    </source>
</evidence>
<feature type="domain" description="Sorting nexin C-terminal" evidence="1">
    <location>
        <begin position="22"/>
        <end position="111"/>
    </location>
</feature>
<organism evidence="2 3">
    <name type="scientific">Xiphophorus couchianus</name>
    <name type="common">Monterrey platyfish</name>
    <dbReference type="NCBI Taxonomy" id="32473"/>
    <lineage>
        <taxon>Eukaryota</taxon>
        <taxon>Metazoa</taxon>
        <taxon>Chordata</taxon>
        <taxon>Craniata</taxon>
        <taxon>Vertebrata</taxon>
        <taxon>Euteleostomi</taxon>
        <taxon>Actinopterygii</taxon>
        <taxon>Neopterygii</taxon>
        <taxon>Teleostei</taxon>
        <taxon>Neoteleostei</taxon>
        <taxon>Acanthomorphata</taxon>
        <taxon>Ovalentaria</taxon>
        <taxon>Atherinomorphae</taxon>
        <taxon>Cyprinodontiformes</taxon>
        <taxon>Poeciliidae</taxon>
        <taxon>Poeciliinae</taxon>
        <taxon>Xiphophorus</taxon>
    </lineage>
</organism>
<proteinExistence type="predicted"/>
<keyword evidence="3" id="KW-1185">Reference proteome</keyword>
<dbReference type="AlphaFoldDB" id="A0A3B5LAS4"/>
<name>A0A3B5LAS4_9TELE</name>
<evidence type="ECO:0000313" key="3">
    <source>
        <dbReference type="Proteomes" id="UP000261380"/>
    </source>
</evidence>
<reference evidence="2" key="1">
    <citation type="submission" date="2025-08" db="UniProtKB">
        <authorList>
            <consortium name="Ensembl"/>
        </authorList>
    </citation>
    <scope>IDENTIFICATION</scope>
</reference>
<sequence>IGPGSQCSVLTTKHCCVVSVCFRWLDVSVANLTCTKYWVVYLQVIQEAVWPGGTLPAAPPPHRSQQQKDSSKQQALDGLMKLLPDVVSDMLGSDKYRLSWQTALDSFQDPYINRHLVYCIFDLLLDFLVPELPEDDFQRSLLQTLSKKPEKMLA</sequence>
<dbReference type="PANTHER" id="PTHR22775">
    <property type="entry name" value="SORTING NEXIN"/>
    <property type="match status" value="1"/>
</dbReference>
<dbReference type="Ensembl" id="ENSXCOT00000008030.1">
    <property type="protein sequence ID" value="ENSXCOP00000007932.1"/>
    <property type="gene ID" value="ENSXCOG00000006081.1"/>
</dbReference>
<reference evidence="2" key="2">
    <citation type="submission" date="2025-09" db="UniProtKB">
        <authorList>
            <consortium name="Ensembl"/>
        </authorList>
    </citation>
    <scope>IDENTIFICATION</scope>
</reference>
<protein>
    <recommendedName>
        <fullName evidence="1">Sorting nexin C-terminal domain-containing protein</fullName>
    </recommendedName>
</protein>
<accession>A0A3B5LAS4</accession>